<keyword evidence="5" id="KW-1185">Reference proteome</keyword>
<comment type="caution">
    <text evidence="4">The sequence shown here is derived from an EMBL/GenBank/DDBJ whole genome shotgun (WGS) entry which is preliminary data.</text>
</comment>
<gene>
    <name evidence="4" type="ORF">TAPDE_005583</name>
</gene>
<dbReference type="InterPro" id="IPR025304">
    <property type="entry name" value="ALIX_V_dom"/>
</dbReference>
<evidence type="ECO:0000256" key="1">
    <source>
        <dbReference type="ARBA" id="ARBA00038154"/>
    </source>
</evidence>
<dbReference type="PROSITE" id="PS51180">
    <property type="entry name" value="BRO1"/>
    <property type="match status" value="1"/>
</dbReference>
<feature type="region of interest" description="Disordered" evidence="2">
    <location>
        <begin position="731"/>
        <end position="773"/>
    </location>
</feature>
<proteinExistence type="inferred from homology"/>
<dbReference type="SMART" id="SM01041">
    <property type="entry name" value="BRO1"/>
    <property type="match status" value="1"/>
</dbReference>
<reference evidence="4 5" key="1">
    <citation type="journal article" date="2013" name="MBio">
        <title>Genome sequencing of the plant pathogen Taphrina deformans, the causal agent of peach leaf curl.</title>
        <authorList>
            <person name="Cisse O.H."/>
            <person name="Almeida J.M.G.C.F."/>
            <person name="Fonseca A."/>
            <person name="Kumar A.A."/>
            <person name="Salojaervi J."/>
            <person name="Overmyer K."/>
            <person name="Hauser P.M."/>
            <person name="Pagni M."/>
        </authorList>
    </citation>
    <scope>NUCLEOTIDE SEQUENCE [LARGE SCALE GENOMIC DNA]</scope>
    <source>
        <strain evidence="5">PYCC 5710 / ATCC 11124 / CBS 356.35 / IMI 108563 / JCM 9778 / NBRC 8474</strain>
    </source>
</reference>
<dbReference type="STRING" id="1097556.R4XGI5"/>
<evidence type="ECO:0000259" key="3">
    <source>
        <dbReference type="PROSITE" id="PS51180"/>
    </source>
</evidence>
<dbReference type="eggNOG" id="KOG2220">
    <property type="taxonomic scope" value="Eukaryota"/>
</dbReference>
<dbReference type="EMBL" id="CAHR02000381">
    <property type="protein sequence ID" value="CCG85007.1"/>
    <property type="molecule type" value="Genomic_DNA"/>
</dbReference>
<evidence type="ECO:0000313" key="5">
    <source>
        <dbReference type="Proteomes" id="UP000013776"/>
    </source>
</evidence>
<dbReference type="Pfam" id="PF03097">
    <property type="entry name" value="BRO1"/>
    <property type="match status" value="1"/>
</dbReference>
<dbReference type="AlphaFoldDB" id="R4XGI5"/>
<organism evidence="4 5">
    <name type="scientific">Taphrina deformans (strain PYCC 5710 / ATCC 11124 / CBS 356.35 / IMI 108563 / JCM 9778 / NBRC 8474)</name>
    <name type="common">Peach leaf curl fungus</name>
    <name type="synonym">Lalaria deformans</name>
    <dbReference type="NCBI Taxonomy" id="1097556"/>
    <lineage>
        <taxon>Eukaryota</taxon>
        <taxon>Fungi</taxon>
        <taxon>Dikarya</taxon>
        <taxon>Ascomycota</taxon>
        <taxon>Taphrinomycotina</taxon>
        <taxon>Taphrinomycetes</taxon>
        <taxon>Taphrinales</taxon>
        <taxon>Taphrinaceae</taxon>
        <taxon>Taphrina</taxon>
    </lineage>
</organism>
<evidence type="ECO:0000313" key="4">
    <source>
        <dbReference type="EMBL" id="CCG85007.1"/>
    </source>
</evidence>
<dbReference type="GO" id="GO:0005768">
    <property type="term" value="C:endosome"/>
    <property type="evidence" value="ECO:0007669"/>
    <property type="project" value="TreeGrafter"/>
</dbReference>
<accession>R4XGI5</accession>
<evidence type="ECO:0000256" key="2">
    <source>
        <dbReference type="SAM" id="MobiDB-lite"/>
    </source>
</evidence>
<dbReference type="VEuPathDB" id="FungiDB:TAPDE_005583"/>
<sequence>MTHNLLELPFKRTDAIDLVKCVSDLLAQQYAQPVEEFTQDIARLQELRNSIINASISSVGLAVYLTYHTQLCHLSTKFPLDIGADFVWYDPSSNLSHTKVDDLSYETANVLYNIAAIHAGMGLHENRSTAEGLKRAHQLFQKAAGCFSLLEGHLETVSFQKPEDLQSEYIACLRDVMLAQAQECIWQRAVLDHMKDKLIAQLSEQVSKFYQQALEALEKSTAITTSWAHHLSLKRYHFAAAAQVRMSNAALSMNKYGEEVARLRLATEYCNKAQQHAPYVGRLVAQDLKGLTDHAKSTSTKAERDNDMIYMVPVLSRDSLPAIGAQIMVKPVVLPELQDPLSSVSDEQLLFTSLVPIVIRNVVDIFEQRKQALISREITNKLHALALDMQALLQDLGLPGSLTVLEQPLGLPQGLIQQAEEVRGRGGSAYLQGLLDEVAALAAANSELVDQIVDIMDEEALGHEDEQESTTITGYRSQVTEYSTFLSQAKTSDELVKEKVSQWRAQIDLLASDETTLANSIPSGQRISLSKERESSARRVRVCLNRWTQLSLEREMQLEQVENFAGSDDITADLVSHLHALPKTSARTAPQAEDFEPVLVSRLARYRPFIRLTETSTTAQKELKRDLVSANTQFLASRTTQQGTRSDRERVVQDLDTGFHKFREIVSNLEEGAKFYTDFHRALCRVSDELRAAILAARTADLSVRDHGERRAERAPGAGTWRQEAGITFASGSRASHAPLGSGPDHPQNVSRTSRAFDPTKHTIKFAAPDKKR</sequence>
<name>R4XGI5_TAPDE</name>
<dbReference type="InterPro" id="IPR004328">
    <property type="entry name" value="BRO1_dom"/>
</dbReference>
<dbReference type="Gene3D" id="1.20.120.560">
    <property type="entry name" value="alix/aip1 in complex with the ypdl late domain"/>
    <property type="match status" value="1"/>
</dbReference>
<dbReference type="OrthoDB" id="64867at2759"/>
<dbReference type="PANTHER" id="PTHR23030">
    <property type="entry name" value="PCD6 INTERACTING PROTEIN-RELATED"/>
    <property type="match status" value="1"/>
</dbReference>
<dbReference type="Gene3D" id="1.20.140.50">
    <property type="entry name" value="alix/aip1 like domains"/>
    <property type="match status" value="1"/>
</dbReference>
<dbReference type="InterPro" id="IPR038499">
    <property type="entry name" value="BRO1_sf"/>
</dbReference>
<dbReference type="Pfam" id="PF13949">
    <property type="entry name" value="ALIX_LYPXL_bnd"/>
    <property type="match status" value="1"/>
</dbReference>
<feature type="domain" description="BRO1" evidence="3">
    <location>
        <begin position="4"/>
        <end position="389"/>
    </location>
</feature>
<dbReference type="PANTHER" id="PTHR23030:SF39">
    <property type="entry name" value="PROGRAMMED CELL DEATH 6-INTERACTING PROTEIN"/>
    <property type="match status" value="1"/>
</dbReference>
<protein>
    <recommendedName>
        <fullName evidence="3">BRO1 domain-containing protein</fullName>
    </recommendedName>
</protein>
<dbReference type="Gene3D" id="1.25.40.280">
    <property type="entry name" value="alix/aip1 like domains"/>
    <property type="match status" value="1"/>
</dbReference>
<comment type="similarity">
    <text evidence="1">Belongs to the palA/RIM20 family.</text>
</comment>
<dbReference type="Proteomes" id="UP000013776">
    <property type="component" value="Unassembled WGS sequence"/>
</dbReference>
<dbReference type="CDD" id="cd09241">
    <property type="entry name" value="BRO1_ScRim20-like"/>
    <property type="match status" value="1"/>
</dbReference>